<dbReference type="SUPFAM" id="SSF48371">
    <property type="entry name" value="ARM repeat"/>
    <property type="match status" value="1"/>
</dbReference>
<comment type="similarity">
    <text evidence="1">Belongs to the TTI2 family.</text>
</comment>
<reference evidence="2 3" key="1">
    <citation type="journal article" date="2016" name="Mol. Biol. Evol.">
        <title>Comparative Genomics of Early-Diverging Mushroom-Forming Fungi Provides Insights into the Origins of Lignocellulose Decay Capabilities.</title>
        <authorList>
            <person name="Nagy L.G."/>
            <person name="Riley R."/>
            <person name="Tritt A."/>
            <person name="Adam C."/>
            <person name="Daum C."/>
            <person name="Floudas D."/>
            <person name="Sun H."/>
            <person name="Yadav J.S."/>
            <person name="Pangilinan J."/>
            <person name="Larsson K.H."/>
            <person name="Matsuura K."/>
            <person name="Barry K."/>
            <person name="Labutti K."/>
            <person name="Kuo R."/>
            <person name="Ohm R.A."/>
            <person name="Bhattacharya S.S."/>
            <person name="Shirouzu T."/>
            <person name="Yoshinaga Y."/>
            <person name="Martin F.M."/>
            <person name="Grigoriev I.V."/>
            <person name="Hibbett D.S."/>
        </authorList>
    </citation>
    <scope>NUCLEOTIDE SEQUENCE [LARGE SCALE GENOMIC DNA]</scope>
    <source>
        <strain evidence="2 3">TUFC12733</strain>
    </source>
</reference>
<dbReference type="PANTHER" id="PTHR32226:SF2">
    <property type="entry name" value="TELO2-INTERACTING PROTEIN 2"/>
    <property type="match status" value="1"/>
</dbReference>
<dbReference type="EMBL" id="KV417270">
    <property type="protein sequence ID" value="KZP00296.1"/>
    <property type="molecule type" value="Genomic_DNA"/>
</dbReference>
<dbReference type="GO" id="GO:0005634">
    <property type="term" value="C:nucleus"/>
    <property type="evidence" value="ECO:0007669"/>
    <property type="project" value="TreeGrafter"/>
</dbReference>
<dbReference type="GO" id="GO:0005829">
    <property type="term" value="C:cytosol"/>
    <property type="evidence" value="ECO:0007669"/>
    <property type="project" value="TreeGrafter"/>
</dbReference>
<sequence length="455" mass="50789">MPIIEEIVDDSTTEDVDPFEAAIQPLSKDLPIPSEFLSDGAASDPAKQAQLKQWKFSAEMHLHHLQQYLRTKPELSLEQRARVVITAGVFRGEDSYSTSVMHMSAMSSVKLVIMPNLKAGERYGYAPSALLELVLKEHIKPLFQATPHPQINLDSGRKLPHQAGGNAAAQDFYEDQTWKTKGLGCWNVLTWCVEHMLPESFQDMWPLLVPPIMTLMDDWEATFRIKGILVVDELLKQTDGQLLKRTGVDKLLFASLENSFSQLHTPQTPQLLFDAIRCYTVLTTRVTAPESEERFNRLSDGISKGVLNAWSYAGSDVATMQSAAEGLALLVTELGIGSVRFLKAIIPQLSDNLYTKPFVPPARALQLSTAECLRVVIHECALTITEWKERILHGLLKAWVEVNRIVNKDQDTLAVQTALKEVWGELLLACPTIPQVETPQLHTLDTNMFQALIAA</sequence>
<dbReference type="STRING" id="1330018.A0A167QVS7"/>
<dbReference type="Proteomes" id="UP000076738">
    <property type="component" value="Unassembled WGS sequence"/>
</dbReference>
<keyword evidence="3" id="KW-1185">Reference proteome</keyword>
<proteinExistence type="inferred from homology"/>
<evidence type="ECO:0000256" key="1">
    <source>
        <dbReference type="ARBA" id="ARBA00034736"/>
    </source>
</evidence>
<dbReference type="Pfam" id="PF10521">
    <property type="entry name" value="Tti2"/>
    <property type="match status" value="1"/>
</dbReference>
<dbReference type="InterPro" id="IPR016024">
    <property type="entry name" value="ARM-type_fold"/>
</dbReference>
<evidence type="ECO:0008006" key="4">
    <source>
        <dbReference type="Google" id="ProtNLM"/>
    </source>
</evidence>
<organism evidence="2 3">
    <name type="scientific">Calocera viscosa (strain TUFC12733)</name>
    <dbReference type="NCBI Taxonomy" id="1330018"/>
    <lineage>
        <taxon>Eukaryota</taxon>
        <taxon>Fungi</taxon>
        <taxon>Dikarya</taxon>
        <taxon>Basidiomycota</taxon>
        <taxon>Agaricomycotina</taxon>
        <taxon>Dacrymycetes</taxon>
        <taxon>Dacrymycetales</taxon>
        <taxon>Dacrymycetaceae</taxon>
        <taxon>Calocera</taxon>
    </lineage>
</organism>
<dbReference type="PANTHER" id="PTHR32226">
    <property type="entry name" value="TELO2-INTERACTING PROTEIN 2"/>
    <property type="match status" value="1"/>
</dbReference>
<name>A0A167QVS7_CALVF</name>
<protein>
    <recommendedName>
        <fullName evidence="4">ARM repeat-containing protein</fullName>
    </recommendedName>
</protein>
<evidence type="ECO:0000313" key="2">
    <source>
        <dbReference type="EMBL" id="KZP00296.1"/>
    </source>
</evidence>
<evidence type="ECO:0000313" key="3">
    <source>
        <dbReference type="Proteomes" id="UP000076738"/>
    </source>
</evidence>
<dbReference type="InterPro" id="IPR018870">
    <property type="entry name" value="Tti2"/>
</dbReference>
<dbReference type="GO" id="GO:0110078">
    <property type="term" value="C:TTT Hsp90 cochaperone complex"/>
    <property type="evidence" value="ECO:0007669"/>
    <property type="project" value="InterPro"/>
</dbReference>
<dbReference type="AlphaFoldDB" id="A0A167QVS7"/>
<accession>A0A167QVS7</accession>
<dbReference type="OrthoDB" id="3366943at2759"/>
<gene>
    <name evidence="2" type="ORF">CALVIDRAFT_510353</name>
</gene>